<gene>
    <name evidence="2" type="primary">LOC141386374</name>
</gene>
<sequence>MSITIVRPTTKEGRLALKRGLAQLRQQGLEPRAFAQFFWTMARGLDYDDCALKKAFNRSLDDPLPEWEMEQLQILNFWDFSDYVHYRKDWQILNPPDDVSSDHPTIPPSSNQDHHHLPAPTVKRRIKKKQVTQVAACPRVSSARIPIVESTKSTTIASGETQSLELNSTSGKVSQSTSDFMSVKSDPVTLQSVMSSVDSSLSVPAQATQDVKDPSTSRPGRRTGRRARAREARALRLKTVSAPAPERPPVSAPAPERPPVSAPAPERPPVSAPAPERPPVSAPAPERPPVSAPAPERPPVSAPAPERPPVSAPAPERSSVAVPFRPLALPAPPRCLALPAPHGSPDQPAPHGSPDQPAPALPAPLRPPVQMAPAQPAPHRSPAQPAPHRPQVHLHSSLPVPLKTPVLPIPLDPLCIVPPAPPWSSTWTKDPSKLAPNSLYVAVKDINSLAPMRISATLEGITNPYPFPASSALGCSSDSATQPLHVASDEISDSTHVTVPATPETLTELTCNPVSAALEGISDKDPEPVLTALEYASDLAPVPVPTVLEVFTDLAPQPALPVPVGSESIPKPVPAALKGKPKFNPDPRPRPKVFHTKRLNVSKGATTFPIPPIPPSVLTSSSGFQRSAPPWLPQNNFPGLFPPRPAAPPIFPVYPGLAPHSPSQLLPPVFPALSSPSSFLSHPLSQLLLHPLPLPRLDAWRRPFGGGYCQDPALTALSLLSVFNVSLFVLCISTWLSLLLCWPCAPLVLPPCFPMPRPLV</sequence>
<name>A0AC58JWL2_DANRE</name>
<evidence type="ECO:0000313" key="1">
    <source>
        <dbReference type="Proteomes" id="UP000000437"/>
    </source>
</evidence>
<dbReference type="RefSeq" id="XP_073810838.1">
    <property type="nucleotide sequence ID" value="XM_073954737.1"/>
</dbReference>
<reference evidence="2" key="1">
    <citation type="submission" date="2025-08" db="UniProtKB">
        <authorList>
            <consortium name="RefSeq"/>
        </authorList>
    </citation>
    <scope>IDENTIFICATION</scope>
    <source>
        <strain evidence="2">Tuebingen</strain>
        <tissue evidence="2">Fibroblasts and whole tissue</tissue>
    </source>
</reference>
<accession>A0AC58JWL2</accession>
<keyword evidence="1" id="KW-1185">Reference proteome</keyword>
<proteinExistence type="predicted"/>
<evidence type="ECO:0000313" key="2">
    <source>
        <dbReference type="RefSeq" id="XP_073810838.1"/>
    </source>
</evidence>
<protein>
    <submittedName>
        <fullName evidence="2">Uncharacterized protein</fullName>
    </submittedName>
</protein>
<organism evidence="1 2">
    <name type="scientific">Danio rerio</name>
    <name type="common">Zebrafish</name>
    <name type="synonym">Brachydanio rerio</name>
    <dbReference type="NCBI Taxonomy" id="7955"/>
    <lineage>
        <taxon>Eukaryota</taxon>
        <taxon>Metazoa</taxon>
        <taxon>Chordata</taxon>
        <taxon>Craniata</taxon>
        <taxon>Vertebrata</taxon>
        <taxon>Euteleostomi</taxon>
        <taxon>Actinopterygii</taxon>
        <taxon>Neopterygii</taxon>
        <taxon>Teleostei</taxon>
        <taxon>Ostariophysi</taxon>
        <taxon>Cypriniformes</taxon>
        <taxon>Danionidae</taxon>
        <taxon>Danioninae</taxon>
        <taxon>Danio</taxon>
    </lineage>
</organism>
<dbReference type="Proteomes" id="UP000000437">
    <property type="component" value="Chromosome 6"/>
</dbReference>